<protein>
    <submittedName>
        <fullName evidence="1">Uncharacterized protein</fullName>
    </submittedName>
</protein>
<sequence>MCVIFKFCSLVMKTIRISSSGVATLHVRWHNGVVICLLLSYSDLTSEKPQGGYDDDGASISPPAVACENCNSFPYPCTSQLPPPPPPHKGSSIYAAPPPPLPTAPVGNNCPPVAPVTCCQYTPPNPMPNYGYPYSYGNYTQSSSVSRTQCWSFMMKLLIPFVYVFGV</sequence>
<reference evidence="1 2" key="1">
    <citation type="submission" date="2019-05" db="EMBL/GenBank/DDBJ databases">
        <title>Mikania micrantha, genome provides insights into the molecular mechanism of rapid growth.</title>
        <authorList>
            <person name="Liu B."/>
        </authorList>
    </citation>
    <scope>NUCLEOTIDE SEQUENCE [LARGE SCALE GENOMIC DNA]</scope>
    <source>
        <strain evidence="1">NLD-2019</strain>
        <tissue evidence="1">Leaf</tissue>
    </source>
</reference>
<dbReference type="OrthoDB" id="10619333at2759"/>
<proteinExistence type="predicted"/>
<keyword evidence="2" id="KW-1185">Reference proteome</keyword>
<dbReference type="AlphaFoldDB" id="A0A5N6LYB4"/>
<evidence type="ECO:0000313" key="2">
    <source>
        <dbReference type="Proteomes" id="UP000326396"/>
    </source>
</evidence>
<gene>
    <name evidence="1" type="ORF">E3N88_34505</name>
</gene>
<accession>A0A5N6LYB4</accession>
<organism evidence="1 2">
    <name type="scientific">Mikania micrantha</name>
    <name type="common">bitter vine</name>
    <dbReference type="NCBI Taxonomy" id="192012"/>
    <lineage>
        <taxon>Eukaryota</taxon>
        <taxon>Viridiplantae</taxon>
        <taxon>Streptophyta</taxon>
        <taxon>Embryophyta</taxon>
        <taxon>Tracheophyta</taxon>
        <taxon>Spermatophyta</taxon>
        <taxon>Magnoliopsida</taxon>
        <taxon>eudicotyledons</taxon>
        <taxon>Gunneridae</taxon>
        <taxon>Pentapetalae</taxon>
        <taxon>asterids</taxon>
        <taxon>campanulids</taxon>
        <taxon>Asterales</taxon>
        <taxon>Asteraceae</taxon>
        <taxon>Asteroideae</taxon>
        <taxon>Heliantheae alliance</taxon>
        <taxon>Eupatorieae</taxon>
        <taxon>Mikania</taxon>
    </lineage>
</organism>
<dbReference type="EMBL" id="SZYD01000017">
    <property type="protein sequence ID" value="KAD3066625.1"/>
    <property type="molecule type" value="Genomic_DNA"/>
</dbReference>
<comment type="caution">
    <text evidence="1">The sequence shown here is derived from an EMBL/GenBank/DDBJ whole genome shotgun (WGS) entry which is preliminary data.</text>
</comment>
<name>A0A5N6LYB4_9ASTR</name>
<evidence type="ECO:0000313" key="1">
    <source>
        <dbReference type="EMBL" id="KAD3066625.1"/>
    </source>
</evidence>
<dbReference type="Proteomes" id="UP000326396">
    <property type="component" value="Linkage Group LG7"/>
</dbReference>